<accession>A0A3B6NL54</accession>
<organism evidence="2">
    <name type="scientific">Triticum aestivum</name>
    <name type="common">Wheat</name>
    <dbReference type="NCBI Taxonomy" id="4565"/>
    <lineage>
        <taxon>Eukaryota</taxon>
        <taxon>Viridiplantae</taxon>
        <taxon>Streptophyta</taxon>
        <taxon>Embryophyta</taxon>
        <taxon>Tracheophyta</taxon>
        <taxon>Spermatophyta</taxon>
        <taxon>Magnoliopsida</taxon>
        <taxon>Liliopsida</taxon>
        <taxon>Poales</taxon>
        <taxon>Poaceae</taxon>
        <taxon>BOP clade</taxon>
        <taxon>Pooideae</taxon>
        <taxon>Triticodae</taxon>
        <taxon>Triticeae</taxon>
        <taxon>Triticinae</taxon>
        <taxon>Triticum</taxon>
    </lineage>
</organism>
<evidence type="ECO:0000259" key="1">
    <source>
        <dbReference type="Pfam" id="PF03478"/>
    </source>
</evidence>
<feature type="domain" description="KIB1-4 beta-propeller" evidence="1">
    <location>
        <begin position="105"/>
        <end position="351"/>
    </location>
</feature>
<dbReference type="Proteomes" id="UP000019116">
    <property type="component" value="Chromosome 6A"/>
</dbReference>
<dbReference type="Gramene" id="TraesCS6A02G060500.1">
    <property type="protein sequence ID" value="TraesCS6A02G060500.1"/>
    <property type="gene ID" value="TraesCS6A02G060500"/>
</dbReference>
<proteinExistence type="predicted"/>
<dbReference type="PANTHER" id="PTHR33110:SF24">
    <property type="entry name" value="DUF295 DOMAIN-CONTAINING PROTEIN"/>
    <property type="match status" value="1"/>
</dbReference>
<evidence type="ECO:0000313" key="2">
    <source>
        <dbReference type="EnsemblPlants" id="TraesCS6A02G060500.1"/>
    </source>
</evidence>
<dbReference type="OrthoDB" id="618980at2759"/>
<dbReference type="PANTHER" id="PTHR33110">
    <property type="entry name" value="F-BOX/KELCH-REPEAT PROTEIN-RELATED"/>
    <property type="match status" value="1"/>
</dbReference>
<dbReference type="Pfam" id="PF03478">
    <property type="entry name" value="Beta-prop_KIB1-4"/>
    <property type="match status" value="1"/>
</dbReference>
<sequence>MALATSSLKKGCRVNQLGACVSLDLVPHRPSCLALILARIDERAMAAQKEQPDWLNLPSDLLTIIARRSRDAVTGLTAFRSVWRTWRAAAGPAPRLLLLLPLPRHTRLVFPLARGWSIVFDVRDAACHLSHLATGATAALPRLDASRDAGSDVPTYIDFADCLRFAVHIPPGSGSPAGMTIMMYHMMHEETSMLFCRPGDAAWTKVGKPNHTGYGYFDLAYHDGRMFGMAVNGQMAVFDATTLDALQLVQTPPGTPNLANKMYGCCCRMEEFNYVHLVALPSKLVLVRTTVKSSRPVAFSIFQLVSAPNGQLAWRMVADAGNYELFVDGYHTTYRENHGANGDGTWIYYVHETQYLAYTAAYRYSVQYKKLECVYKSPKGLRPEFSTKSTWFVP</sequence>
<dbReference type="InterPro" id="IPR005174">
    <property type="entry name" value="KIB1-4_b-propeller"/>
</dbReference>
<evidence type="ECO:0000313" key="3">
    <source>
        <dbReference type="Proteomes" id="UP000019116"/>
    </source>
</evidence>
<keyword evidence="3" id="KW-1185">Reference proteome</keyword>
<reference evidence="2" key="2">
    <citation type="submission" date="2018-10" db="UniProtKB">
        <authorList>
            <consortium name="EnsemblPlants"/>
        </authorList>
    </citation>
    <scope>IDENTIFICATION</scope>
</reference>
<dbReference type="Gramene" id="TraesCLE_scaffold_084708_01G000200.1">
    <property type="protein sequence ID" value="TraesCLE_scaffold_084708_01G000200.1"/>
    <property type="gene ID" value="TraesCLE_scaffold_084708_01G000200"/>
</dbReference>
<dbReference type="Gramene" id="TraesCAD_scaffold_019566_01G000200.1">
    <property type="protein sequence ID" value="TraesCAD_scaffold_019566_01G000200.1"/>
    <property type="gene ID" value="TraesCAD_scaffold_019566_01G000200"/>
</dbReference>
<dbReference type="EnsemblPlants" id="TraesCS6A02G060500.1">
    <property type="protein sequence ID" value="TraesCS6A02G060500.1"/>
    <property type="gene ID" value="TraesCS6A02G060500"/>
</dbReference>
<protein>
    <recommendedName>
        <fullName evidence="1">KIB1-4 beta-propeller domain-containing protein</fullName>
    </recommendedName>
</protein>
<dbReference type="Gramene" id="TraesCS6A03G0135300.1">
    <property type="protein sequence ID" value="TraesCS6A03G0135300.1.CDS"/>
    <property type="gene ID" value="TraesCS6A03G0135300"/>
</dbReference>
<reference evidence="2" key="1">
    <citation type="submission" date="2018-08" db="EMBL/GenBank/DDBJ databases">
        <authorList>
            <person name="Rossello M."/>
        </authorList>
    </citation>
    <scope>NUCLEOTIDE SEQUENCE [LARGE SCALE GENOMIC DNA]</scope>
    <source>
        <strain evidence="2">cv. Chinese Spring</strain>
    </source>
</reference>
<dbReference type="AlphaFoldDB" id="A0A3B6NL54"/>
<name>A0A3B6NL54_WHEAT</name>